<sequence>MENMEREVVELTQQVKGIELFNEELKGVLFGFNGLVQTVVRIEQKLESVDNFCTRIKNGMAKIIVAVIAAGIIALLGVAWYAAK</sequence>
<keyword evidence="1" id="KW-1133">Transmembrane helix</keyword>
<accession>A0A0F9L6J3</accession>
<gene>
    <name evidence="2" type="ORF">LCGC14_1251320</name>
</gene>
<keyword evidence="1" id="KW-0812">Transmembrane</keyword>
<proteinExistence type="predicted"/>
<protein>
    <submittedName>
        <fullName evidence="2">Uncharacterized protein</fullName>
    </submittedName>
</protein>
<feature type="transmembrane region" description="Helical" evidence="1">
    <location>
        <begin position="63"/>
        <end position="83"/>
    </location>
</feature>
<dbReference type="EMBL" id="LAZR01006859">
    <property type="protein sequence ID" value="KKM89173.1"/>
    <property type="molecule type" value="Genomic_DNA"/>
</dbReference>
<evidence type="ECO:0000256" key="1">
    <source>
        <dbReference type="SAM" id="Phobius"/>
    </source>
</evidence>
<dbReference type="AlphaFoldDB" id="A0A0F9L6J3"/>
<evidence type="ECO:0000313" key="2">
    <source>
        <dbReference type="EMBL" id="KKM89173.1"/>
    </source>
</evidence>
<keyword evidence="1" id="KW-0472">Membrane</keyword>
<comment type="caution">
    <text evidence="2">The sequence shown here is derived from an EMBL/GenBank/DDBJ whole genome shotgun (WGS) entry which is preliminary data.</text>
</comment>
<reference evidence="2" key="1">
    <citation type="journal article" date="2015" name="Nature">
        <title>Complex archaea that bridge the gap between prokaryotes and eukaryotes.</title>
        <authorList>
            <person name="Spang A."/>
            <person name="Saw J.H."/>
            <person name="Jorgensen S.L."/>
            <person name="Zaremba-Niedzwiedzka K."/>
            <person name="Martijn J."/>
            <person name="Lind A.E."/>
            <person name="van Eijk R."/>
            <person name="Schleper C."/>
            <person name="Guy L."/>
            <person name="Ettema T.J."/>
        </authorList>
    </citation>
    <scope>NUCLEOTIDE SEQUENCE</scope>
</reference>
<organism evidence="2">
    <name type="scientific">marine sediment metagenome</name>
    <dbReference type="NCBI Taxonomy" id="412755"/>
    <lineage>
        <taxon>unclassified sequences</taxon>
        <taxon>metagenomes</taxon>
        <taxon>ecological metagenomes</taxon>
    </lineage>
</organism>
<name>A0A0F9L6J3_9ZZZZ</name>